<keyword evidence="2" id="KW-0539">Nucleus</keyword>
<dbReference type="PANTHER" id="PTHR45735:SF2">
    <property type="entry name" value="CLEAVAGE STIMULATION FACTOR SUBUNIT 2"/>
    <property type="match status" value="1"/>
</dbReference>
<dbReference type="InterPro" id="IPR000504">
    <property type="entry name" value="RRM_dom"/>
</dbReference>
<sequence>MAASASSQHRCVFVGNIPYDATEEQLIQICEEVGPVVSFRLVLDRETGKPKGYGFCEYKDEETALSARRNLQGYEINGRQLRVDFAENDKNADRNREQGRGGPGLTSSIDAQKQLGGPPILGDSSLHQPIGPPLAATAASLMAGALGGAQTSSVQSGLQSQSGMGNDPLTHYLARMSRRQLSEIMSEIKALATQSKALAQQLLQGSPQLPKALFQAQIMLGMVTPQMMQMANSQRSSTSAPQPSSHHGQTPSQMGALVGMLSRLPESQMSNVPQNPTILHQSAIPLPNVPVQPPYQDPVPPQTQALHQGTISGKSGATITSSIHPHPLRCPSIQANPPLPASKGLIPQIQPPLLQQHPRPIGATPLPHPQLALPNTSIQQSLLPHPPISQTGSSNYQLPLGQLEMLSKEVGTSALVSHDPTQASRTSTQSLGVGLMEQTGMPGDTLECISHPSKIRRLEDGSGAPQLMNSYSTSSKPSSAQTIGTFSVSVSQMIGVDGLQHSQKQMPQLTPEVESVLLQQVLSLTPEQLSSLPVEQQQQVLQLQQMLSMSK</sequence>
<dbReference type="FunFam" id="3.30.70.330:FF:000378">
    <property type="entry name" value="Cleavage stimulating factor 64"/>
    <property type="match status" value="1"/>
</dbReference>
<accession>A0A6I9RRC8</accession>
<evidence type="ECO:0000313" key="7">
    <source>
        <dbReference type="RefSeq" id="XP_010930796.1"/>
    </source>
</evidence>
<dbReference type="Pfam" id="PF14304">
    <property type="entry name" value="CSTF_C"/>
    <property type="match status" value="1"/>
</dbReference>
<organism evidence="6 7">
    <name type="scientific">Elaeis guineensis var. tenera</name>
    <name type="common">Oil palm</name>
    <dbReference type="NCBI Taxonomy" id="51953"/>
    <lineage>
        <taxon>Eukaryota</taxon>
        <taxon>Viridiplantae</taxon>
        <taxon>Streptophyta</taxon>
        <taxon>Embryophyta</taxon>
        <taxon>Tracheophyta</taxon>
        <taxon>Spermatophyta</taxon>
        <taxon>Magnoliopsida</taxon>
        <taxon>Liliopsida</taxon>
        <taxon>Arecaceae</taxon>
        <taxon>Arecoideae</taxon>
        <taxon>Cocoseae</taxon>
        <taxon>Elaeidinae</taxon>
        <taxon>Elaeis</taxon>
    </lineage>
</organism>
<dbReference type="GO" id="GO:0003729">
    <property type="term" value="F:mRNA binding"/>
    <property type="evidence" value="ECO:0007669"/>
    <property type="project" value="TreeGrafter"/>
</dbReference>
<protein>
    <submittedName>
        <fullName evidence="7">Cleavage stimulating factor 64 isoform X1</fullName>
    </submittedName>
</protein>
<feature type="region of interest" description="Disordered" evidence="4">
    <location>
        <begin position="86"/>
        <end position="122"/>
    </location>
</feature>
<dbReference type="PROSITE" id="PS50102">
    <property type="entry name" value="RRM"/>
    <property type="match status" value="1"/>
</dbReference>
<dbReference type="Proteomes" id="UP000504607">
    <property type="component" value="Chromosome 9"/>
</dbReference>
<dbReference type="KEGG" id="egu:105051857"/>
<dbReference type="FunCoup" id="A0A6I9RRC8">
    <property type="interactions" value="1551"/>
</dbReference>
<dbReference type="OrthoDB" id="272703at2759"/>
<dbReference type="CDD" id="cd12398">
    <property type="entry name" value="RRM_CSTF2_RNA15_like"/>
    <property type="match status" value="1"/>
</dbReference>
<dbReference type="GeneID" id="105051857"/>
<reference evidence="7" key="1">
    <citation type="submission" date="2025-08" db="UniProtKB">
        <authorList>
            <consortium name="RefSeq"/>
        </authorList>
    </citation>
    <scope>IDENTIFICATION</scope>
</reference>
<dbReference type="Gene3D" id="1.25.40.630">
    <property type="match status" value="1"/>
</dbReference>
<name>A0A6I9RRC8_ELAGV</name>
<dbReference type="Pfam" id="PF14327">
    <property type="entry name" value="CSTF2_hinge"/>
    <property type="match status" value="1"/>
</dbReference>
<dbReference type="PANTHER" id="PTHR45735">
    <property type="entry name" value="CLEAVAGE STIMULATION FACTOR SUBUNIT 2"/>
    <property type="match status" value="1"/>
</dbReference>
<dbReference type="FunFam" id="1.25.40.630:FF:000002">
    <property type="entry name" value="Cleavage stimulating factor 64"/>
    <property type="match status" value="1"/>
</dbReference>
<dbReference type="Gene3D" id="1.10.20.70">
    <property type="entry name" value="Transcription termination and cleavage factor, C-terminal domain"/>
    <property type="match status" value="1"/>
</dbReference>
<dbReference type="InterPro" id="IPR038192">
    <property type="entry name" value="CSTF_C_sf"/>
</dbReference>
<dbReference type="InterPro" id="IPR025742">
    <property type="entry name" value="CSTF2_hinge"/>
</dbReference>
<dbReference type="InterPro" id="IPR012677">
    <property type="entry name" value="Nucleotide-bd_a/b_plait_sf"/>
</dbReference>
<dbReference type="InterPro" id="IPR026896">
    <property type="entry name" value="CSTF_C"/>
</dbReference>
<feature type="region of interest" description="Disordered" evidence="4">
    <location>
        <begin position="293"/>
        <end position="313"/>
    </location>
</feature>
<dbReference type="FunFam" id="1.10.20.70:FF:000002">
    <property type="entry name" value="Related to Cleavage stimulation factor"/>
    <property type="match status" value="1"/>
</dbReference>
<comment type="subcellular location">
    <subcellularLocation>
        <location evidence="1">Nucleus</location>
    </subcellularLocation>
</comment>
<feature type="compositionally biased region" description="Basic and acidic residues" evidence="4">
    <location>
        <begin position="86"/>
        <end position="99"/>
    </location>
</feature>
<dbReference type="InterPro" id="IPR035979">
    <property type="entry name" value="RBD_domain_sf"/>
</dbReference>
<dbReference type="GO" id="GO:0005847">
    <property type="term" value="C:mRNA cleavage and polyadenylation specificity factor complex"/>
    <property type="evidence" value="ECO:0007669"/>
    <property type="project" value="TreeGrafter"/>
</dbReference>
<keyword evidence="3" id="KW-0694">RNA-binding</keyword>
<dbReference type="GO" id="GO:0031124">
    <property type="term" value="P:mRNA 3'-end processing"/>
    <property type="evidence" value="ECO:0007669"/>
    <property type="project" value="InterPro"/>
</dbReference>
<dbReference type="RefSeq" id="XP_010930796.1">
    <property type="nucleotide sequence ID" value="XM_010932494.3"/>
</dbReference>
<evidence type="ECO:0000256" key="2">
    <source>
        <dbReference type="ARBA" id="ARBA00023242"/>
    </source>
</evidence>
<evidence type="ECO:0000256" key="4">
    <source>
        <dbReference type="SAM" id="MobiDB-lite"/>
    </source>
</evidence>
<proteinExistence type="predicted"/>
<feature type="compositionally biased region" description="Polar residues" evidence="4">
    <location>
        <begin position="303"/>
        <end position="313"/>
    </location>
</feature>
<evidence type="ECO:0000313" key="6">
    <source>
        <dbReference type="Proteomes" id="UP000504607"/>
    </source>
</evidence>
<dbReference type="InParanoid" id="A0A6I9RRC8"/>
<dbReference type="SUPFAM" id="SSF54928">
    <property type="entry name" value="RNA-binding domain, RBD"/>
    <property type="match status" value="1"/>
</dbReference>
<gene>
    <name evidence="7" type="primary">LOC105051857</name>
</gene>
<evidence type="ECO:0000259" key="5">
    <source>
        <dbReference type="PROSITE" id="PS50102"/>
    </source>
</evidence>
<dbReference type="Pfam" id="PF00076">
    <property type="entry name" value="RRM_1"/>
    <property type="match status" value="1"/>
</dbReference>
<dbReference type="AlphaFoldDB" id="A0A6I9RRC8"/>
<feature type="region of interest" description="Disordered" evidence="4">
    <location>
        <begin position="229"/>
        <end position="253"/>
    </location>
</feature>
<dbReference type="Gene3D" id="3.30.70.330">
    <property type="match status" value="1"/>
</dbReference>
<evidence type="ECO:0000256" key="3">
    <source>
        <dbReference type="PROSITE-ProRule" id="PRU00176"/>
    </source>
</evidence>
<keyword evidence="6" id="KW-1185">Reference proteome</keyword>
<dbReference type="SMART" id="SM00360">
    <property type="entry name" value="RRM"/>
    <property type="match status" value="1"/>
</dbReference>
<evidence type="ECO:0000256" key="1">
    <source>
        <dbReference type="ARBA" id="ARBA00004123"/>
    </source>
</evidence>
<feature type="domain" description="RRM" evidence="5">
    <location>
        <begin position="10"/>
        <end position="88"/>
    </location>
</feature>